<dbReference type="PROSITE" id="PS00062">
    <property type="entry name" value="ALDOKETO_REDUCTASE_2"/>
    <property type="match status" value="1"/>
</dbReference>
<dbReference type="PANTHER" id="PTHR43150:SF4">
    <property type="entry name" value="L-GLYCERALDEHYDE 3-PHOSPHATE REDUCTASE"/>
    <property type="match status" value="1"/>
</dbReference>
<dbReference type="EMBL" id="CP042392">
    <property type="protein sequence ID" value="QEA53185.1"/>
    <property type="molecule type" value="Genomic_DNA"/>
</dbReference>
<evidence type="ECO:0000313" key="6">
    <source>
        <dbReference type="Proteomes" id="UP000321772"/>
    </source>
</evidence>
<sequence length="331" mass="36887">MYQAAKTRYDQLKVRHAGATGLMLPPISLGLWRHYGSNDPLNERRKVILHAFDQGVFHFDVANHYGNNGSDFGSTESLLGQVLSTDLKAYRDELVISTKAGYLIHEGPYGFGTSRKSMLQGIDDSLRRLQLDYVDIFYAHRFDPTTPIAETVRALDDIVRQGKARYVGVSNYETPQAQQAIELFKQLGTPFVLDQMSYNILNPHVETSGLTETLRQAGAGVIAYGPLCEGLLSQRYLNGIPDDFPIHHTNKSLFENGKPALVAKLNQLNQLAQDRGQTLSQMSLAWLLRDPVVTSVIIGTTSVAHLDDNLKATAKLDFTADELEQIEKILR</sequence>
<dbReference type="Gene3D" id="3.20.20.100">
    <property type="entry name" value="NADP-dependent oxidoreductase domain"/>
    <property type="match status" value="1"/>
</dbReference>
<accession>A0A5B8TH56</accession>
<dbReference type="RefSeq" id="WP_146989397.1">
    <property type="nucleotide sequence ID" value="NZ_CP042392.1"/>
</dbReference>
<keyword evidence="3" id="KW-0560">Oxidoreductase</keyword>
<keyword evidence="2" id="KW-0521">NADP</keyword>
<dbReference type="SUPFAM" id="SSF51430">
    <property type="entry name" value="NAD(P)-linked oxidoreductase"/>
    <property type="match status" value="1"/>
</dbReference>
<evidence type="ECO:0000256" key="2">
    <source>
        <dbReference type="ARBA" id="ARBA00022857"/>
    </source>
</evidence>
<dbReference type="InterPro" id="IPR018170">
    <property type="entry name" value="Aldo/ket_reductase_CS"/>
</dbReference>
<reference evidence="5 6" key="1">
    <citation type="submission" date="2019-06" db="EMBL/GenBank/DDBJ databases">
        <title>Genome analyses of bacteria isolated from kimchi.</title>
        <authorList>
            <person name="Lee S."/>
            <person name="Ahn S."/>
            <person name="Roh S."/>
        </authorList>
    </citation>
    <scope>NUCLEOTIDE SEQUENCE [LARGE SCALE GENOMIC DNA]</scope>
    <source>
        <strain evidence="5 6">CBA3616</strain>
    </source>
</reference>
<dbReference type="GO" id="GO:0016491">
    <property type="term" value="F:oxidoreductase activity"/>
    <property type="evidence" value="ECO:0007669"/>
    <property type="project" value="UniProtKB-KW"/>
</dbReference>
<dbReference type="Proteomes" id="UP000321772">
    <property type="component" value="Chromosome"/>
</dbReference>
<dbReference type="GO" id="GO:0051596">
    <property type="term" value="P:methylglyoxal catabolic process"/>
    <property type="evidence" value="ECO:0007669"/>
    <property type="project" value="TreeGrafter"/>
</dbReference>
<dbReference type="InterPro" id="IPR036812">
    <property type="entry name" value="NAD(P)_OxRdtase_dom_sf"/>
</dbReference>
<protein>
    <submittedName>
        <fullName evidence="5">Aldo/keto reductase</fullName>
    </submittedName>
</protein>
<gene>
    <name evidence="5" type="ORF">FGL77_07655</name>
</gene>
<evidence type="ECO:0000256" key="3">
    <source>
        <dbReference type="ARBA" id="ARBA00023002"/>
    </source>
</evidence>
<dbReference type="AlphaFoldDB" id="A0A5B8TH56"/>
<evidence type="ECO:0000313" key="5">
    <source>
        <dbReference type="EMBL" id="QEA53185.1"/>
    </source>
</evidence>
<dbReference type="InterPro" id="IPR005399">
    <property type="entry name" value="K_chnl_volt-dep_bsu_KCNAB-rel"/>
</dbReference>
<dbReference type="Pfam" id="PF00248">
    <property type="entry name" value="Aldo_ket_red"/>
    <property type="match status" value="1"/>
</dbReference>
<proteinExistence type="inferred from homology"/>
<evidence type="ECO:0000259" key="4">
    <source>
        <dbReference type="Pfam" id="PF00248"/>
    </source>
</evidence>
<name>A0A5B8TH56_9LACO</name>
<evidence type="ECO:0000256" key="1">
    <source>
        <dbReference type="ARBA" id="ARBA00006515"/>
    </source>
</evidence>
<dbReference type="InterPro" id="IPR023210">
    <property type="entry name" value="NADP_OxRdtase_dom"/>
</dbReference>
<organism evidence="5 6">
    <name type="scientific">Loigolactobacillus coryniformis</name>
    <dbReference type="NCBI Taxonomy" id="1610"/>
    <lineage>
        <taxon>Bacteria</taxon>
        <taxon>Bacillati</taxon>
        <taxon>Bacillota</taxon>
        <taxon>Bacilli</taxon>
        <taxon>Lactobacillales</taxon>
        <taxon>Lactobacillaceae</taxon>
        <taxon>Loigolactobacillus</taxon>
    </lineage>
</organism>
<comment type="similarity">
    <text evidence="1">Belongs to the shaker potassium channel beta subunit family.</text>
</comment>
<dbReference type="CDD" id="cd19089">
    <property type="entry name" value="AKR_AKR14A1_2"/>
    <property type="match status" value="1"/>
</dbReference>
<feature type="domain" description="NADP-dependent oxidoreductase" evidence="4">
    <location>
        <begin position="26"/>
        <end position="330"/>
    </location>
</feature>
<dbReference type="PANTHER" id="PTHR43150">
    <property type="entry name" value="HYPERKINETIC, ISOFORM M"/>
    <property type="match status" value="1"/>
</dbReference>